<organism evidence="3 4">
    <name type="scientific">Candidatus Auribacter fodinae</name>
    <dbReference type="NCBI Taxonomy" id="2093366"/>
    <lineage>
        <taxon>Bacteria</taxon>
        <taxon>Pseudomonadati</taxon>
        <taxon>Candidatus Auribacterota</taxon>
        <taxon>Candidatus Auribacteria</taxon>
        <taxon>Candidatus Auribacterales</taxon>
        <taxon>Candidatus Auribacteraceae</taxon>
        <taxon>Candidatus Auribacter</taxon>
    </lineage>
</organism>
<accession>A0A3A4QZS4</accession>
<keyword evidence="2" id="KW-0472">Membrane</keyword>
<keyword evidence="2" id="KW-1133">Transmembrane helix</keyword>
<dbReference type="PANTHER" id="PTHR11558">
    <property type="entry name" value="SPERMIDINE/SPERMINE SYNTHASE"/>
    <property type="match status" value="1"/>
</dbReference>
<dbReference type="Proteomes" id="UP000266426">
    <property type="component" value="Unassembled WGS sequence"/>
</dbReference>
<dbReference type="EMBL" id="QZJZ01000104">
    <property type="protein sequence ID" value="RJP56011.1"/>
    <property type="molecule type" value="Genomic_DNA"/>
</dbReference>
<feature type="transmembrane region" description="Helical" evidence="2">
    <location>
        <begin position="613"/>
        <end position="640"/>
    </location>
</feature>
<feature type="transmembrane region" description="Helical" evidence="2">
    <location>
        <begin position="553"/>
        <end position="572"/>
    </location>
</feature>
<dbReference type="GO" id="GO:0004766">
    <property type="term" value="F:spermidine synthase activity"/>
    <property type="evidence" value="ECO:0007669"/>
    <property type="project" value="TreeGrafter"/>
</dbReference>
<dbReference type="InterPro" id="IPR029063">
    <property type="entry name" value="SAM-dependent_MTases_sf"/>
</dbReference>
<protein>
    <recommendedName>
        <fullName evidence="5">Spermidine synthase</fullName>
    </recommendedName>
</protein>
<feature type="transmembrane region" description="Helical" evidence="2">
    <location>
        <begin position="77"/>
        <end position="97"/>
    </location>
</feature>
<dbReference type="PANTHER" id="PTHR11558:SF11">
    <property type="entry name" value="SPERMIDINE SYNTHASE"/>
    <property type="match status" value="1"/>
</dbReference>
<dbReference type="AlphaFoldDB" id="A0A3A4QZS4"/>
<evidence type="ECO:0008006" key="5">
    <source>
        <dbReference type="Google" id="ProtNLM"/>
    </source>
</evidence>
<feature type="transmembrane region" description="Helical" evidence="2">
    <location>
        <begin position="584"/>
        <end position="607"/>
    </location>
</feature>
<name>A0A3A4QZS4_9BACT</name>
<feature type="transmembrane region" description="Helical" evidence="2">
    <location>
        <begin position="652"/>
        <end position="674"/>
    </location>
</feature>
<feature type="transmembrane region" description="Helical" evidence="2">
    <location>
        <begin position="753"/>
        <end position="772"/>
    </location>
</feature>
<dbReference type="GO" id="GO:0005829">
    <property type="term" value="C:cytosol"/>
    <property type="evidence" value="ECO:0007669"/>
    <property type="project" value="TreeGrafter"/>
</dbReference>
<dbReference type="SUPFAM" id="SSF53335">
    <property type="entry name" value="S-adenosyl-L-methionine-dependent methyltransferases"/>
    <property type="match status" value="1"/>
</dbReference>
<dbReference type="GO" id="GO:0008295">
    <property type="term" value="P:spermidine biosynthetic process"/>
    <property type="evidence" value="ECO:0007669"/>
    <property type="project" value="UniProtKB-KW"/>
</dbReference>
<keyword evidence="2" id="KW-0812">Transmembrane</keyword>
<keyword evidence="1" id="KW-0745">Spermidine biosynthesis</keyword>
<sequence>MNQSDTSFFEGRMHIYLAAVFLVGFSGIIFQVQYLREFLTIFYGNELCIGSILALWLLGVACGALAGFAVPEKRAALFFRSSCILLHLLFPLLMSLLRMSITPFIPGHGEYIPFYSLIAMAAIFMVPASFQIGFTFPLACSVIRSETSAGVSIGKVYISEGLGALTGGVVFTFLLAGRVSFVHIALIQIILASLIILFTTTLNQRLKQGVSISLIIAGVLCAVSPYPSLLNRFTLQQRWNAFFAPLPLNSVSDTRYQHVSISKQNGQTDIYSNLKYRSSIPDPYTNELYAHFTLAQHHNPQDILIVQGVFDNMIPPLIAHKVQHIDIIEFDKSFYETVLPHVPQSVSDQYKRPEVRLVFQDGRFFVQHSADKRYDVIFINVPDPDTALLNRYYTRNFFIAARDILKPDGILAMRLTSAENYFGESVLQFNAVIYKTLTDVFPDVLVTPSEQKIFLAAQNTGILTTNPVLLIDRFNTHHIMDDRFQPEIFIPFLDKARTEFTKETFASRLNNLPLNTDHAPVAYHYALSLWDEFSGSRLKPLIRLVEKIDVPTIITMVLCICMTLIIALVICFKRNKLTAGRRITLFWVIFSTGFTAMGVEILLLFTFQNVMGYLYSMVGFIVALFMFGLTAGACTATRYIRNSKTIARSMRLLLVIECIIPVTAFLTPLLLTWMSSTDTVMITIPVFLLFVALSGFLTGVEFPIAANLFSNRKQDISVSSGILDSADHLGAFTGALFAGTFLIPLLGITATSVMIGLLNVTSCVTVCVYALFTQRSR</sequence>
<feature type="transmembrane region" description="Helical" evidence="2">
    <location>
        <begin position="156"/>
        <end position="175"/>
    </location>
</feature>
<feature type="transmembrane region" description="Helical" evidence="2">
    <location>
        <begin position="686"/>
        <end position="709"/>
    </location>
</feature>
<evidence type="ECO:0000313" key="3">
    <source>
        <dbReference type="EMBL" id="RJP56011.1"/>
    </source>
</evidence>
<feature type="transmembrane region" description="Helical" evidence="2">
    <location>
        <begin position="15"/>
        <end position="35"/>
    </location>
</feature>
<comment type="caution">
    <text evidence="3">The sequence shown here is derived from an EMBL/GenBank/DDBJ whole genome shotgun (WGS) entry which is preliminary data.</text>
</comment>
<evidence type="ECO:0000256" key="1">
    <source>
        <dbReference type="ARBA" id="ARBA00023066"/>
    </source>
</evidence>
<dbReference type="Gene3D" id="3.40.50.150">
    <property type="entry name" value="Vaccinia Virus protein VP39"/>
    <property type="match status" value="1"/>
</dbReference>
<gene>
    <name evidence="3" type="ORF">C4541_13250</name>
</gene>
<evidence type="ECO:0000313" key="4">
    <source>
        <dbReference type="Proteomes" id="UP000266426"/>
    </source>
</evidence>
<feature type="transmembrane region" description="Helical" evidence="2">
    <location>
        <begin position="209"/>
        <end position="227"/>
    </location>
</feature>
<feature type="transmembrane region" description="Helical" evidence="2">
    <location>
        <begin position="117"/>
        <end position="144"/>
    </location>
</feature>
<proteinExistence type="predicted"/>
<evidence type="ECO:0000256" key="2">
    <source>
        <dbReference type="SAM" id="Phobius"/>
    </source>
</evidence>
<dbReference type="InterPro" id="IPR001045">
    <property type="entry name" value="Spermi_synthase"/>
</dbReference>
<feature type="transmembrane region" description="Helical" evidence="2">
    <location>
        <begin position="47"/>
        <end position="70"/>
    </location>
</feature>
<feature type="transmembrane region" description="Helical" evidence="2">
    <location>
        <begin position="181"/>
        <end position="202"/>
    </location>
</feature>
<dbReference type="Pfam" id="PF01564">
    <property type="entry name" value="Spermine_synth"/>
    <property type="match status" value="1"/>
</dbReference>
<reference evidence="3 4" key="1">
    <citation type="journal article" date="2017" name="ISME J.">
        <title>Energy and carbon metabolisms in a deep terrestrial subsurface fluid microbial community.</title>
        <authorList>
            <person name="Momper L."/>
            <person name="Jungbluth S.P."/>
            <person name="Lee M.D."/>
            <person name="Amend J.P."/>
        </authorList>
    </citation>
    <scope>NUCLEOTIDE SEQUENCE [LARGE SCALE GENOMIC DNA]</scope>
    <source>
        <strain evidence="3">SURF_26</strain>
    </source>
</reference>
<feature type="transmembrane region" description="Helical" evidence="2">
    <location>
        <begin position="729"/>
        <end position="747"/>
    </location>
</feature>